<evidence type="ECO:0000259" key="2">
    <source>
        <dbReference type="Pfam" id="PF13569"/>
    </source>
</evidence>
<gene>
    <name evidence="3" type="ORF">GCM10009839_79310</name>
</gene>
<evidence type="ECO:0000256" key="1">
    <source>
        <dbReference type="SAM" id="MobiDB-lite"/>
    </source>
</evidence>
<dbReference type="Proteomes" id="UP001500751">
    <property type="component" value="Unassembled WGS sequence"/>
</dbReference>
<evidence type="ECO:0000313" key="4">
    <source>
        <dbReference type="Proteomes" id="UP001500751"/>
    </source>
</evidence>
<protein>
    <recommendedName>
        <fullName evidence="2">DUF4132 domain-containing protein</fullName>
    </recommendedName>
</protein>
<evidence type="ECO:0000313" key="3">
    <source>
        <dbReference type="EMBL" id="GAA2057885.1"/>
    </source>
</evidence>
<dbReference type="RefSeq" id="WP_344670881.1">
    <property type="nucleotide sequence ID" value="NZ_BAAAQN010000069.1"/>
</dbReference>
<dbReference type="Pfam" id="PF13569">
    <property type="entry name" value="DUF4132"/>
    <property type="match status" value="1"/>
</dbReference>
<comment type="caution">
    <text evidence="3">The sequence shown here is derived from an EMBL/GenBank/DDBJ whole genome shotgun (WGS) entry which is preliminary data.</text>
</comment>
<feature type="compositionally biased region" description="Low complexity" evidence="1">
    <location>
        <begin position="7"/>
        <end position="56"/>
    </location>
</feature>
<feature type="domain" description="DUF4132" evidence="2">
    <location>
        <begin position="909"/>
        <end position="1092"/>
    </location>
</feature>
<sequence>MSTTANSGSAARTATPGTTTPGTATSRTATPGAATPRTATSRTATPGAATSRTPSTRSAPDPESVFELPTPYLGAVIARHRSASLPRKTHPGAVLGIIERRREAVQAWHHWIEESLAAPESAPDLVAQLADVDLADLAELGPLSPLGAAVLEICLSGCPPFDVRQAVPVWESVRGLGYAIEAFAEYCHLRPTHAFDRPLTRLESPPHLFANWDAALRLLELVRSASDQEHAAALRTAARLREDDPSGLRRALTTFLFPDREDWLWADIQAAADGRVRATALLPSVTTPEQAAAVGELIRGGPAWFWSGDLDIELTYLKAAGAEALPFLLAWYDGYQPTKTPARGGASPVQQRIADLIARVPRDEAMAALVERIGQPAVLPQLHAATKRFPHRALRVLAAAEPTQDVTHVLTMAALEDPDFTRATLPYLDGPAARRVEAILDRESAPSPGDLPAEDLPELLAAPPWRDRKRKPTTPVVVEGLVAPPDTEVAWLPGERERHLARHGSGWEPEEGWKTWAGRIVPDPLQATNHFVSYFAAYGPEELVRPLLAAWTPQLQRADERAELFVARYEQLAVPAVMGLPNRPAHKARLLQPFVNPEIAAFMIDGLGRLRSVRGLAVTWLRRHPEAAARCLLPTALGKRGRARQNAVVALRLIEAAGTDVAAVAVRAYGEEVGLAAKEMLADDGLGAYPRTMPTPPIWARAAVLAPILAGAAGSGQDGGAPLPLSAVQAVLEMLAISKPGNPYPGLDIVKEFCDAASLGEFAWSLFVNWEQAGSPAKENWAFHALGLLGDDVVVDRLVVLIREWAADGRLQPSYDILATLATIGGDRALSQLHALAEKGRPTALRKRARQRFEDVAEGLDLSADQLADRVVPDFGLGADGTLRLDYGPRHFTVGFDELLRPRVLDQTGKVVKTLPKPGVKDDQDLAGAAHKDFTELKKTARTVAADQIKRLDRAMVQRRRWQPADFAAHLVRHPLLRPITRRLVWGVYGEDGGLLGSFRVAEDLSYADVHDAHYEFPEGAVLGIAHAMDLGAGLGEWSEVFADYEILQPFEQLGSPMLALSPEERAGREFEPFDSVQIAPLRIVGLEERGWIRGPVGDGAKWSTILRPVGDDRFVVAEFAPGLVAGSPELSEYQHFTRTWLSVTGESPSFERHSLLLGELDAGTASVVLYDLDALIPR</sequence>
<reference evidence="3 4" key="1">
    <citation type="journal article" date="2019" name="Int. J. Syst. Evol. Microbiol.">
        <title>The Global Catalogue of Microorganisms (GCM) 10K type strain sequencing project: providing services to taxonomists for standard genome sequencing and annotation.</title>
        <authorList>
            <consortium name="The Broad Institute Genomics Platform"/>
            <consortium name="The Broad Institute Genome Sequencing Center for Infectious Disease"/>
            <person name="Wu L."/>
            <person name="Ma J."/>
        </authorList>
    </citation>
    <scope>NUCLEOTIDE SEQUENCE [LARGE SCALE GENOMIC DNA]</scope>
    <source>
        <strain evidence="3 4">JCM 16014</strain>
    </source>
</reference>
<dbReference type="InterPro" id="IPR025406">
    <property type="entry name" value="DUF4132"/>
</dbReference>
<organism evidence="3 4">
    <name type="scientific">Catenulispora yoronensis</name>
    <dbReference type="NCBI Taxonomy" id="450799"/>
    <lineage>
        <taxon>Bacteria</taxon>
        <taxon>Bacillati</taxon>
        <taxon>Actinomycetota</taxon>
        <taxon>Actinomycetes</taxon>
        <taxon>Catenulisporales</taxon>
        <taxon>Catenulisporaceae</taxon>
        <taxon>Catenulispora</taxon>
    </lineage>
</organism>
<accession>A0ABN2VB50</accession>
<feature type="region of interest" description="Disordered" evidence="1">
    <location>
        <begin position="1"/>
        <end position="66"/>
    </location>
</feature>
<name>A0ABN2VB50_9ACTN</name>
<keyword evidence="4" id="KW-1185">Reference proteome</keyword>
<dbReference type="EMBL" id="BAAAQN010000069">
    <property type="protein sequence ID" value="GAA2057885.1"/>
    <property type="molecule type" value="Genomic_DNA"/>
</dbReference>
<proteinExistence type="predicted"/>